<dbReference type="SUPFAM" id="SSF56672">
    <property type="entry name" value="DNA/RNA polymerases"/>
    <property type="match status" value="1"/>
</dbReference>
<accession>A0AAN7N6F0</accession>
<dbReference type="AlphaFoldDB" id="A0AAN7N6F0"/>
<dbReference type="EMBL" id="JAUNZN010000005">
    <property type="protein sequence ID" value="KAK4820512.1"/>
    <property type="molecule type" value="Genomic_DNA"/>
</dbReference>
<evidence type="ECO:0000313" key="1">
    <source>
        <dbReference type="EMBL" id="KAK4820512.1"/>
    </source>
</evidence>
<dbReference type="Proteomes" id="UP001333110">
    <property type="component" value="Unassembled WGS sequence"/>
</dbReference>
<reference evidence="1 2" key="1">
    <citation type="journal article" date="2023" name="J. Hered.">
        <title>Chromosome-level genome of the wood stork (Mycteria americana) provides insight into avian chromosome evolution.</title>
        <authorList>
            <person name="Flamio R. Jr."/>
            <person name="Ramstad K.M."/>
        </authorList>
    </citation>
    <scope>NUCLEOTIDE SEQUENCE [LARGE SCALE GENOMIC DNA]</scope>
    <source>
        <strain evidence="1">JAX WOST 10</strain>
    </source>
</reference>
<proteinExistence type="predicted"/>
<dbReference type="InterPro" id="IPR043502">
    <property type="entry name" value="DNA/RNA_pol_sf"/>
</dbReference>
<gene>
    <name evidence="1" type="ORF">QYF61_000091</name>
</gene>
<comment type="caution">
    <text evidence="1">The sequence shown here is derived from an EMBL/GenBank/DDBJ whole genome shotgun (WGS) entry which is preliminary data.</text>
</comment>
<protein>
    <submittedName>
        <fullName evidence="1">Uncharacterized protein</fullName>
    </submittedName>
</protein>
<organism evidence="1 2">
    <name type="scientific">Mycteria americana</name>
    <name type="common">Wood stork</name>
    <dbReference type="NCBI Taxonomy" id="33587"/>
    <lineage>
        <taxon>Eukaryota</taxon>
        <taxon>Metazoa</taxon>
        <taxon>Chordata</taxon>
        <taxon>Craniata</taxon>
        <taxon>Vertebrata</taxon>
        <taxon>Euteleostomi</taxon>
        <taxon>Archelosauria</taxon>
        <taxon>Archosauria</taxon>
        <taxon>Dinosauria</taxon>
        <taxon>Saurischia</taxon>
        <taxon>Theropoda</taxon>
        <taxon>Coelurosauria</taxon>
        <taxon>Aves</taxon>
        <taxon>Neognathae</taxon>
        <taxon>Neoaves</taxon>
        <taxon>Aequornithes</taxon>
        <taxon>Ciconiiformes</taxon>
        <taxon>Ciconiidae</taxon>
        <taxon>Mycteria</taxon>
    </lineage>
</organism>
<evidence type="ECO:0000313" key="2">
    <source>
        <dbReference type="Proteomes" id="UP001333110"/>
    </source>
</evidence>
<sequence length="278" mass="31262">MHYSWQNYKRNTAESQVKLKLNTCGLCLSSGDRITLSGDEVNGYWGLGVFLNLGPNPIDEAHSITSRVVYWAGGINALDRGEPSMIPIRSLSELSTAVTKATCIKAIHQGGESGDTLLCAPIDYTTLKPLTRGAPAILKPYSIAKWDETKRDTEQNEEFGSDNTHRQLPTWAELMHGGRVLEETCSWILYHCLRTGLIFRKGKPWKWNPEHEEAVKTLIQQLKTYQSLGPVHPCNPIIAEWGFTGPSRPKRPLMFSSTAFKETEQRYSKWEKGLLSLV</sequence>
<keyword evidence="2" id="KW-1185">Reference proteome</keyword>
<name>A0AAN7N6F0_MYCAM</name>